<accession>A0A1H5PDS8</accession>
<reference evidence="2 3" key="1">
    <citation type="submission" date="2016-10" db="EMBL/GenBank/DDBJ databases">
        <authorList>
            <person name="de Groot N.N."/>
        </authorList>
    </citation>
    <scope>NUCLEOTIDE SEQUENCE [LARGE SCALE GENOMIC DNA]</scope>
    <source>
        <strain evidence="2 3">DSM 22274</strain>
    </source>
</reference>
<evidence type="ECO:0000256" key="1">
    <source>
        <dbReference type="SAM" id="MobiDB-lite"/>
    </source>
</evidence>
<organism evidence="2 3">
    <name type="scientific">Arthrobacter alpinus</name>
    <dbReference type="NCBI Taxonomy" id="656366"/>
    <lineage>
        <taxon>Bacteria</taxon>
        <taxon>Bacillati</taxon>
        <taxon>Actinomycetota</taxon>
        <taxon>Actinomycetes</taxon>
        <taxon>Micrococcales</taxon>
        <taxon>Micrococcaceae</taxon>
        <taxon>Arthrobacter</taxon>
    </lineage>
</organism>
<proteinExistence type="predicted"/>
<dbReference type="AlphaFoldDB" id="A0A1H5PDS8"/>
<dbReference type="Proteomes" id="UP000182725">
    <property type="component" value="Unassembled WGS sequence"/>
</dbReference>
<dbReference type="EMBL" id="FNTV01000002">
    <property type="protein sequence ID" value="SEF11906.1"/>
    <property type="molecule type" value="Genomic_DNA"/>
</dbReference>
<protein>
    <submittedName>
        <fullName evidence="2">Uncharacterized protein</fullName>
    </submittedName>
</protein>
<feature type="region of interest" description="Disordered" evidence="1">
    <location>
        <begin position="57"/>
        <end position="82"/>
    </location>
</feature>
<gene>
    <name evidence="2" type="ORF">SAMN04489740_4158</name>
</gene>
<evidence type="ECO:0000313" key="3">
    <source>
        <dbReference type="Proteomes" id="UP000182725"/>
    </source>
</evidence>
<evidence type="ECO:0000313" key="2">
    <source>
        <dbReference type="EMBL" id="SEF11906.1"/>
    </source>
</evidence>
<name>A0A1H5PDS8_9MICC</name>
<sequence>MRSAIRLPYSNDHAIVESRCIKSLLNLPVVSLTLRGQTINLSQDTATAIGTALLLASTDEDPPVPPHALPTNELSEENSWTR</sequence>
<dbReference type="RefSeq" id="WP_074713589.1">
    <property type="nucleotide sequence ID" value="NZ_FNTV01000002.1"/>
</dbReference>